<evidence type="ECO:0000256" key="4">
    <source>
        <dbReference type="SAM" id="SignalP"/>
    </source>
</evidence>
<dbReference type="Pfam" id="PF13620">
    <property type="entry name" value="CarboxypepD_reg"/>
    <property type="match status" value="1"/>
</dbReference>
<dbReference type="Gene3D" id="2.40.170.20">
    <property type="entry name" value="TonB-dependent receptor, beta-barrel domain"/>
    <property type="match status" value="1"/>
</dbReference>
<comment type="subcellular location">
    <subcellularLocation>
        <location evidence="1">Cell outer membrane</location>
    </subcellularLocation>
</comment>
<dbReference type="InterPro" id="IPR036942">
    <property type="entry name" value="Beta-barrel_TonB_sf"/>
</dbReference>
<protein>
    <submittedName>
        <fullName evidence="6">TonB-dependent receptor</fullName>
    </submittedName>
</protein>
<evidence type="ECO:0000313" key="7">
    <source>
        <dbReference type="Proteomes" id="UP000223913"/>
    </source>
</evidence>
<keyword evidence="7" id="KW-1185">Reference proteome</keyword>
<name>A0A2D0N6H0_FLAN2</name>
<proteinExistence type="predicted"/>
<sequence length="812" mass="91678">MKKEITLLYVLLLVFTQLSAQSNGKAIVDGFVQNERSEAVDFANVLLLQPSDSSLIKGAITDSTGYFAFEDLASGQYLIQANLIGYKPVFSAVIELNAANPKFRLPTLQLNTDAAQLSEVVVSAQKPFIELRADKLVVNVESSPVAAGNNALELLSKAPGVVLDQNNNISLKGKQGVLILINGKQSYLSNEEVVRMLESTPADAIERIEIMLNPSAKYDASGNAGIINIQMKKDKNLGFNANLRVGGGVGSFPKANGGLRFNYRQKDYNLYGNYDYYFNRSFQDLDIDRTVPYDGGLTSFDQFNHSIREYGSHRVQLGWDWFLGEKTTIGALFNGRFGTWKQKGNNSTAISGPSPWDYSLIDAGSYHKDNWDNYTYNINFKHAFDDNGKELTVDIDYSDFINGSNSDYFNYFLNDNQEEVAAPNLLQANNFSDVSIKAAKVDYTQPIGEKTKIELGAKSSIVSTDNGIEFQKQEDGDWVIDDSRTNQFQYEETIHAAYANFSHQFKGLMLQLGLRSEYTISDGMSVTLDERVKRDYLDLFPSVSLSHSVGKAHNLSYAYSRRIDRPSYQDLNPFIFFLDQFTFGKGNPFLQPQYTDSYSINYSLNNRFVASLSYSHTKDAMTEVLEQDNESQATFQTYRNLANFDNISLNLSAPFTLSEWYTLRLSVTGYQNSYRSPFMDGELDSDQFSYNFYVANNFNLPGDFKAELTGYYQSAFIYSIFQGRPQYSIDFGLNKTILDGKGKISLNVNDIFNTRQFEARIRQADLNLDLVNKNESRRINLTFNYSFGNSEVKPARRRNTATDDEQSRVKQN</sequence>
<dbReference type="InterPro" id="IPR037066">
    <property type="entry name" value="Plug_dom_sf"/>
</dbReference>
<accession>A0A2D0N6H0</accession>
<keyword evidence="2" id="KW-0472">Membrane</keyword>
<dbReference type="Gene3D" id="2.170.130.10">
    <property type="entry name" value="TonB-dependent receptor, plug domain"/>
    <property type="match status" value="1"/>
</dbReference>
<dbReference type="Gene3D" id="2.60.40.1120">
    <property type="entry name" value="Carboxypeptidase-like, regulatory domain"/>
    <property type="match status" value="1"/>
</dbReference>
<dbReference type="AlphaFoldDB" id="A0A2D0N6H0"/>
<evidence type="ECO:0000259" key="5">
    <source>
        <dbReference type="Pfam" id="PF14905"/>
    </source>
</evidence>
<keyword evidence="4" id="KW-0732">Signal</keyword>
<dbReference type="SUPFAM" id="SSF56935">
    <property type="entry name" value="Porins"/>
    <property type="match status" value="1"/>
</dbReference>
<evidence type="ECO:0000256" key="2">
    <source>
        <dbReference type="ARBA" id="ARBA00023136"/>
    </source>
</evidence>
<keyword evidence="3" id="KW-0998">Cell outer membrane</keyword>
<reference evidence="6 7" key="1">
    <citation type="submission" date="2017-10" db="EMBL/GenBank/DDBJ databases">
        <title>The draft genome sequence of Lewinella nigricans NBRC 102662.</title>
        <authorList>
            <person name="Wang K."/>
        </authorList>
    </citation>
    <scope>NUCLEOTIDE SEQUENCE [LARGE SCALE GENOMIC DNA]</scope>
    <source>
        <strain evidence="6 7">NBRC 102662</strain>
    </source>
</reference>
<dbReference type="PANTHER" id="PTHR40980">
    <property type="entry name" value="PLUG DOMAIN-CONTAINING PROTEIN"/>
    <property type="match status" value="1"/>
</dbReference>
<dbReference type="RefSeq" id="WP_099152782.1">
    <property type="nucleotide sequence ID" value="NZ_PDUD01000029.1"/>
</dbReference>
<evidence type="ECO:0000256" key="3">
    <source>
        <dbReference type="ARBA" id="ARBA00023237"/>
    </source>
</evidence>
<dbReference type="Pfam" id="PF14905">
    <property type="entry name" value="OMP_b-brl_3"/>
    <property type="match status" value="1"/>
</dbReference>
<evidence type="ECO:0000313" key="6">
    <source>
        <dbReference type="EMBL" id="PHN03749.1"/>
    </source>
</evidence>
<dbReference type="EMBL" id="PDUD01000029">
    <property type="protein sequence ID" value="PHN03749.1"/>
    <property type="molecule type" value="Genomic_DNA"/>
</dbReference>
<keyword evidence="6" id="KW-0675">Receptor</keyword>
<gene>
    <name evidence="6" type="ORF">CRP01_24675</name>
</gene>
<dbReference type="OrthoDB" id="606851at2"/>
<feature type="signal peptide" evidence="4">
    <location>
        <begin position="1"/>
        <end position="20"/>
    </location>
</feature>
<dbReference type="InterPro" id="IPR008969">
    <property type="entry name" value="CarboxyPept-like_regulatory"/>
</dbReference>
<dbReference type="PANTHER" id="PTHR40980:SF4">
    <property type="entry name" value="TONB-DEPENDENT RECEPTOR-LIKE BETA-BARREL DOMAIN-CONTAINING PROTEIN"/>
    <property type="match status" value="1"/>
</dbReference>
<organism evidence="6 7">
    <name type="scientific">Flavilitoribacter nigricans (strain ATCC 23147 / DSM 23189 / NBRC 102662 / NCIMB 1420 / SS-2)</name>
    <name type="common">Lewinella nigricans</name>
    <dbReference type="NCBI Taxonomy" id="1122177"/>
    <lineage>
        <taxon>Bacteria</taxon>
        <taxon>Pseudomonadati</taxon>
        <taxon>Bacteroidota</taxon>
        <taxon>Saprospiria</taxon>
        <taxon>Saprospirales</taxon>
        <taxon>Lewinellaceae</taxon>
        <taxon>Flavilitoribacter</taxon>
    </lineage>
</organism>
<dbReference type="GO" id="GO:0009279">
    <property type="term" value="C:cell outer membrane"/>
    <property type="evidence" value="ECO:0007669"/>
    <property type="project" value="UniProtKB-SubCell"/>
</dbReference>
<feature type="chain" id="PRO_5013379399" evidence="4">
    <location>
        <begin position="21"/>
        <end position="812"/>
    </location>
</feature>
<comment type="caution">
    <text evidence="6">The sequence shown here is derived from an EMBL/GenBank/DDBJ whole genome shotgun (WGS) entry which is preliminary data.</text>
</comment>
<feature type="domain" description="Outer membrane protein beta-barrel" evidence="5">
    <location>
        <begin position="382"/>
        <end position="785"/>
    </location>
</feature>
<evidence type="ECO:0000256" key="1">
    <source>
        <dbReference type="ARBA" id="ARBA00004442"/>
    </source>
</evidence>
<dbReference type="SUPFAM" id="SSF49464">
    <property type="entry name" value="Carboxypeptidase regulatory domain-like"/>
    <property type="match status" value="1"/>
</dbReference>
<dbReference type="InterPro" id="IPR041700">
    <property type="entry name" value="OMP_b-brl_3"/>
</dbReference>
<dbReference type="Proteomes" id="UP000223913">
    <property type="component" value="Unassembled WGS sequence"/>
</dbReference>